<name>A0A127FB70_STEDE</name>
<organism evidence="13 14">
    <name type="scientific">Steroidobacter denitrificans</name>
    <dbReference type="NCBI Taxonomy" id="465721"/>
    <lineage>
        <taxon>Bacteria</taxon>
        <taxon>Pseudomonadati</taxon>
        <taxon>Pseudomonadota</taxon>
        <taxon>Gammaproteobacteria</taxon>
        <taxon>Steroidobacterales</taxon>
        <taxon>Steroidobacteraceae</taxon>
        <taxon>Steroidobacter</taxon>
    </lineage>
</organism>
<dbReference type="InterPro" id="IPR027470">
    <property type="entry name" value="Cation_efflux_CTD"/>
</dbReference>
<dbReference type="EMBL" id="CP011971">
    <property type="protein sequence ID" value="AMN47662.1"/>
    <property type="molecule type" value="Genomic_DNA"/>
</dbReference>
<evidence type="ECO:0000256" key="5">
    <source>
        <dbReference type="ARBA" id="ARBA00022906"/>
    </source>
</evidence>
<dbReference type="NCBIfam" id="TIGR01297">
    <property type="entry name" value="CDF"/>
    <property type="match status" value="1"/>
</dbReference>
<dbReference type="Gene3D" id="1.20.1510.10">
    <property type="entry name" value="Cation efflux protein transmembrane domain"/>
    <property type="match status" value="1"/>
</dbReference>
<keyword evidence="5" id="KW-0862">Zinc</keyword>
<dbReference type="InterPro" id="IPR050681">
    <property type="entry name" value="CDF/SLC30A"/>
</dbReference>
<dbReference type="GO" id="GO:0005886">
    <property type="term" value="C:plasma membrane"/>
    <property type="evidence" value="ECO:0007669"/>
    <property type="project" value="TreeGrafter"/>
</dbReference>
<evidence type="ECO:0000256" key="6">
    <source>
        <dbReference type="ARBA" id="ARBA00022989"/>
    </source>
</evidence>
<dbReference type="InterPro" id="IPR036837">
    <property type="entry name" value="Cation_efflux_CTD_sf"/>
</dbReference>
<evidence type="ECO:0000313" key="14">
    <source>
        <dbReference type="Proteomes" id="UP000070250"/>
    </source>
</evidence>
<feature type="domain" description="Cation efflux protein cytoplasmic" evidence="12">
    <location>
        <begin position="223"/>
        <end position="296"/>
    </location>
</feature>
<evidence type="ECO:0000256" key="2">
    <source>
        <dbReference type="ARBA" id="ARBA00008873"/>
    </source>
</evidence>
<accession>A0A127FB70</accession>
<dbReference type="KEGG" id="sdf:ACG33_11230"/>
<dbReference type="Pfam" id="PF01545">
    <property type="entry name" value="Cation_efflux"/>
    <property type="match status" value="1"/>
</dbReference>
<evidence type="ECO:0000256" key="4">
    <source>
        <dbReference type="ARBA" id="ARBA00022692"/>
    </source>
</evidence>
<evidence type="ECO:0000313" key="13">
    <source>
        <dbReference type="EMBL" id="AMN47662.1"/>
    </source>
</evidence>
<dbReference type="InterPro" id="IPR027469">
    <property type="entry name" value="Cation_efflux_TMD_sf"/>
</dbReference>
<dbReference type="PANTHER" id="PTHR11562:SF17">
    <property type="entry name" value="RE54080P-RELATED"/>
    <property type="match status" value="1"/>
</dbReference>
<evidence type="ECO:0000259" key="12">
    <source>
        <dbReference type="Pfam" id="PF16916"/>
    </source>
</evidence>
<evidence type="ECO:0000256" key="9">
    <source>
        <dbReference type="SAM" id="MobiDB-lite"/>
    </source>
</evidence>
<evidence type="ECO:0000256" key="7">
    <source>
        <dbReference type="ARBA" id="ARBA00023065"/>
    </source>
</evidence>
<protein>
    <submittedName>
        <fullName evidence="13">Zinc transporter ZitB</fullName>
    </submittedName>
</protein>
<evidence type="ECO:0000256" key="10">
    <source>
        <dbReference type="SAM" id="Phobius"/>
    </source>
</evidence>
<keyword evidence="14" id="KW-1185">Reference proteome</keyword>
<dbReference type="PANTHER" id="PTHR11562">
    <property type="entry name" value="CATION EFFLUX PROTEIN/ ZINC TRANSPORTER"/>
    <property type="match status" value="1"/>
</dbReference>
<dbReference type="InterPro" id="IPR002524">
    <property type="entry name" value="Cation_efflux"/>
</dbReference>
<dbReference type="SUPFAM" id="SSF160240">
    <property type="entry name" value="Cation efflux protein cytoplasmic domain-like"/>
    <property type="match status" value="1"/>
</dbReference>
<dbReference type="SUPFAM" id="SSF161111">
    <property type="entry name" value="Cation efflux protein transmembrane domain-like"/>
    <property type="match status" value="1"/>
</dbReference>
<evidence type="ECO:0000256" key="8">
    <source>
        <dbReference type="ARBA" id="ARBA00023136"/>
    </source>
</evidence>
<evidence type="ECO:0000256" key="3">
    <source>
        <dbReference type="ARBA" id="ARBA00022448"/>
    </source>
</evidence>
<keyword evidence="3" id="KW-0813">Transport</keyword>
<reference evidence="13 14" key="1">
    <citation type="submission" date="2015-06" db="EMBL/GenBank/DDBJ databases">
        <title>A Comprehensive Approach to Explore the Metabolic and Phylogenetic Diversity of Bacterial Steroid Degradation in the Environment: Testosterone as an Example.</title>
        <authorList>
            <person name="Yang F.-C."/>
            <person name="Chen Y.-L."/>
            <person name="Yu C.-P."/>
            <person name="Tang S.-L."/>
            <person name="Wang P.-H."/>
            <person name="Ismail W."/>
            <person name="Wang C.-H."/>
            <person name="Yang C.-Y."/>
            <person name="Chiang Y.-R."/>
        </authorList>
    </citation>
    <scope>NUCLEOTIDE SEQUENCE [LARGE SCALE GENOMIC DNA]</scope>
    <source>
        <strain evidence="13 14">DSM 18526</strain>
    </source>
</reference>
<dbReference type="InterPro" id="IPR058533">
    <property type="entry name" value="Cation_efflux_TM"/>
</dbReference>
<feature type="transmembrane region" description="Helical" evidence="10">
    <location>
        <begin position="125"/>
        <end position="148"/>
    </location>
</feature>
<keyword evidence="5" id="KW-0864">Zinc transport</keyword>
<dbReference type="Proteomes" id="UP000070250">
    <property type="component" value="Chromosome"/>
</dbReference>
<dbReference type="AlphaFoldDB" id="A0A127FB70"/>
<feature type="transmembrane region" description="Helical" evidence="10">
    <location>
        <begin position="94"/>
        <end position="113"/>
    </location>
</feature>
<dbReference type="OrthoDB" id="9809646at2"/>
<evidence type="ECO:0000259" key="11">
    <source>
        <dbReference type="Pfam" id="PF01545"/>
    </source>
</evidence>
<sequence length="316" mass="34346">MRDRRSPHYDHHHDHVHDHGSSSSRILGFALALTSIFMVVEFTGGLLANSLALLADAGHMLTDAAALALAWAAIRIAARPADTRRSFGYQRLRVLATFLNGCALLIIVAWIAVEAVQRLLNPSPVNAWAILWIGSIGFAVNLTVFALLRSSDRHDMNIAAATLHVIGDLLGSMAAIIAAVVILVTGWLPVDPLLSILVGALIVRSALVLVRRSAHILMEGTPDWLDLGELRKSLEQQIPTIRDVHHVHAWLISPQEALLTMHATVSPAADHAQVLREAKALLAQRYGITHATIQIEIEGCPDESCDQDCDRAIRAP</sequence>
<keyword evidence="4 10" id="KW-0812">Transmembrane</keyword>
<feature type="compositionally biased region" description="Basic and acidic residues" evidence="9">
    <location>
        <begin position="1"/>
        <end position="20"/>
    </location>
</feature>
<dbReference type="PATRIC" id="fig|465721.4.peg.2397"/>
<keyword evidence="7" id="KW-0406">Ion transport</keyword>
<feature type="transmembrane region" description="Helical" evidence="10">
    <location>
        <begin position="53"/>
        <end position="74"/>
    </location>
</feature>
<proteinExistence type="inferred from homology"/>
<comment type="subcellular location">
    <subcellularLocation>
        <location evidence="1">Membrane</location>
        <topology evidence="1">Multi-pass membrane protein</topology>
    </subcellularLocation>
</comment>
<feature type="region of interest" description="Disordered" evidence="9">
    <location>
        <begin position="1"/>
        <end position="22"/>
    </location>
</feature>
<dbReference type="Pfam" id="PF16916">
    <property type="entry name" value="ZT_dimer"/>
    <property type="match status" value="1"/>
</dbReference>
<dbReference type="STRING" id="465721.ACG33_11230"/>
<evidence type="ECO:0000256" key="1">
    <source>
        <dbReference type="ARBA" id="ARBA00004141"/>
    </source>
</evidence>
<gene>
    <name evidence="13" type="ORF">ACG33_11230</name>
</gene>
<comment type="similarity">
    <text evidence="2">Belongs to the cation diffusion facilitator (CDF) transporter (TC 2.A.4) family. SLC30A subfamily.</text>
</comment>
<feature type="transmembrane region" description="Helical" evidence="10">
    <location>
        <begin position="26"/>
        <end position="47"/>
    </location>
</feature>
<feature type="transmembrane region" description="Helical" evidence="10">
    <location>
        <begin position="193"/>
        <end position="210"/>
    </location>
</feature>
<keyword evidence="8 10" id="KW-0472">Membrane</keyword>
<dbReference type="GO" id="GO:0005385">
    <property type="term" value="F:zinc ion transmembrane transporter activity"/>
    <property type="evidence" value="ECO:0007669"/>
    <property type="project" value="TreeGrafter"/>
</dbReference>
<feature type="domain" description="Cation efflux protein transmembrane" evidence="11">
    <location>
        <begin position="30"/>
        <end position="218"/>
    </location>
</feature>
<keyword evidence="6 10" id="KW-1133">Transmembrane helix</keyword>
<feature type="transmembrane region" description="Helical" evidence="10">
    <location>
        <begin position="169"/>
        <end position="187"/>
    </location>
</feature>